<accession>A0AAE1VP17</accession>
<comment type="caution">
    <text evidence="2">The sequence shown here is derived from an EMBL/GenBank/DDBJ whole genome shotgun (WGS) entry which is preliminary data.</text>
</comment>
<gene>
    <name evidence="2" type="ORF">RND71_010706</name>
</gene>
<name>A0AAE1VP17_9SOLA</name>
<feature type="region of interest" description="Disordered" evidence="1">
    <location>
        <begin position="1"/>
        <end position="50"/>
    </location>
</feature>
<dbReference type="EMBL" id="JAVYJV010000005">
    <property type="protein sequence ID" value="KAK4371231.1"/>
    <property type="molecule type" value="Genomic_DNA"/>
</dbReference>
<organism evidence="2 3">
    <name type="scientific">Anisodus tanguticus</name>
    <dbReference type="NCBI Taxonomy" id="243964"/>
    <lineage>
        <taxon>Eukaryota</taxon>
        <taxon>Viridiplantae</taxon>
        <taxon>Streptophyta</taxon>
        <taxon>Embryophyta</taxon>
        <taxon>Tracheophyta</taxon>
        <taxon>Spermatophyta</taxon>
        <taxon>Magnoliopsida</taxon>
        <taxon>eudicotyledons</taxon>
        <taxon>Gunneridae</taxon>
        <taxon>Pentapetalae</taxon>
        <taxon>asterids</taxon>
        <taxon>lamiids</taxon>
        <taxon>Solanales</taxon>
        <taxon>Solanaceae</taxon>
        <taxon>Solanoideae</taxon>
        <taxon>Hyoscyameae</taxon>
        <taxon>Anisodus</taxon>
    </lineage>
</organism>
<reference evidence="2" key="1">
    <citation type="submission" date="2023-12" db="EMBL/GenBank/DDBJ databases">
        <title>Genome assembly of Anisodus tanguticus.</title>
        <authorList>
            <person name="Wang Y.-J."/>
        </authorList>
    </citation>
    <scope>NUCLEOTIDE SEQUENCE</scope>
    <source>
        <strain evidence="2">KB-2021</strain>
        <tissue evidence="2">Leaf</tissue>
    </source>
</reference>
<evidence type="ECO:0000313" key="2">
    <source>
        <dbReference type="EMBL" id="KAK4371231.1"/>
    </source>
</evidence>
<evidence type="ECO:0000313" key="3">
    <source>
        <dbReference type="Proteomes" id="UP001291623"/>
    </source>
</evidence>
<sequence>MAPGGNGRPPGTTGKSPKKKQVSRNLGLLTAPSRAPFGQHSPTEAFAHDPPNVEMLDFKRLIIEVMGSSHGNNLLQKCEVLTDLLRTARERGERPSWITEDIWPELLEYWASPKCQKKSELAKSARASEKGGSVHTGVQSVWELIGEDW</sequence>
<proteinExistence type="predicted"/>
<dbReference type="AlphaFoldDB" id="A0AAE1VP17"/>
<keyword evidence="3" id="KW-1185">Reference proteome</keyword>
<dbReference type="Proteomes" id="UP001291623">
    <property type="component" value="Unassembled WGS sequence"/>
</dbReference>
<evidence type="ECO:0000256" key="1">
    <source>
        <dbReference type="SAM" id="MobiDB-lite"/>
    </source>
</evidence>
<protein>
    <submittedName>
        <fullName evidence="2">Uncharacterized protein</fullName>
    </submittedName>
</protein>